<dbReference type="Pfam" id="PF15370">
    <property type="entry name" value="NOPCHAP1"/>
    <property type="match status" value="1"/>
</dbReference>
<accession>A0A8C0S561</accession>
<reference evidence="2" key="2">
    <citation type="submission" date="2025-08" db="UniProtKB">
        <authorList>
            <consortium name="Ensembl"/>
        </authorList>
    </citation>
    <scope>IDENTIFICATION</scope>
</reference>
<protein>
    <submittedName>
        <fullName evidence="2">NOP protein chaperone 1</fullName>
    </submittedName>
</protein>
<feature type="region of interest" description="Disordered" evidence="1">
    <location>
        <begin position="1"/>
        <end position="31"/>
    </location>
</feature>
<dbReference type="AlphaFoldDB" id="A0A8C0S561"/>
<dbReference type="PANTHER" id="PTHR28674:SF1">
    <property type="entry name" value="NOP PROTEIN CHAPERONE 1"/>
    <property type="match status" value="1"/>
</dbReference>
<proteinExistence type="predicted"/>
<sequence>MEVRGEPQAGASCSSSPRGRSAGPVSKELLTAGSGGRRGIWDRLLIQPKPNCRKNATLQTVRVERSPLLDQVQTFLPQMAQANEKLRKEMAAASPGRFNIEDIDGALGKVIQMSSLYNTCVWTELTACLIVTSHSSAALAYSTSRIYPDPATLYRVPCCHPWSMSSWSPLDCCSDFSTGSPASAFSFL</sequence>
<dbReference type="GO" id="GO:0000492">
    <property type="term" value="P:box C/D snoRNP assembly"/>
    <property type="evidence" value="ECO:0007669"/>
    <property type="project" value="InterPro"/>
</dbReference>
<gene>
    <name evidence="2" type="primary">NOPCHAP1</name>
</gene>
<dbReference type="Proteomes" id="UP000694542">
    <property type="component" value="Chromosome 10"/>
</dbReference>
<evidence type="ECO:0000313" key="3">
    <source>
        <dbReference type="Proteomes" id="UP000694542"/>
    </source>
</evidence>
<evidence type="ECO:0000313" key="2">
    <source>
        <dbReference type="Ensembl" id="ENSCAFP00040015857.1"/>
    </source>
</evidence>
<dbReference type="InterPro" id="IPR027921">
    <property type="entry name" value="NOPCHAP1"/>
</dbReference>
<dbReference type="Ensembl" id="ENSCAFT00040018267.1">
    <property type="protein sequence ID" value="ENSCAFP00040015857.1"/>
    <property type="gene ID" value="ENSCAFG00040009832.1"/>
</dbReference>
<dbReference type="PANTHER" id="PTHR28674">
    <property type="entry name" value="SIMILAR TO DNA SEGMENT, CHR 10, WAYNE STATE UNIVERSITY 102,-EXPRESSED"/>
    <property type="match status" value="1"/>
</dbReference>
<organism evidence="2 3">
    <name type="scientific">Canis lupus familiaris</name>
    <name type="common">Dog</name>
    <name type="synonym">Canis familiaris</name>
    <dbReference type="NCBI Taxonomy" id="9615"/>
    <lineage>
        <taxon>Eukaryota</taxon>
        <taxon>Metazoa</taxon>
        <taxon>Chordata</taxon>
        <taxon>Craniata</taxon>
        <taxon>Vertebrata</taxon>
        <taxon>Euteleostomi</taxon>
        <taxon>Mammalia</taxon>
        <taxon>Eutheria</taxon>
        <taxon>Laurasiatheria</taxon>
        <taxon>Carnivora</taxon>
        <taxon>Caniformia</taxon>
        <taxon>Canidae</taxon>
        <taxon>Canis</taxon>
    </lineage>
</organism>
<name>A0A8C0S561_CANLF</name>
<evidence type="ECO:0000256" key="1">
    <source>
        <dbReference type="SAM" id="MobiDB-lite"/>
    </source>
</evidence>
<reference evidence="2" key="1">
    <citation type="submission" date="2018-10" db="EMBL/GenBank/DDBJ databases">
        <title>De novo assembly of a Great Dane genome.</title>
        <authorList>
            <person name="Kidd J.M."/>
            <person name="Pendleton A.L."/>
            <person name="Shen F."/>
            <person name="Emery S."/>
        </authorList>
    </citation>
    <scope>NUCLEOTIDE SEQUENCE [LARGE SCALE GENOMIC DNA]</scope>
    <source>
        <strain evidence="2">Great Dane</strain>
    </source>
</reference>